<dbReference type="EMBL" id="BARS01010296">
    <property type="protein sequence ID" value="GAF91969.1"/>
    <property type="molecule type" value="Genomic_DNA"/>
</dbReference>
<feature type="non-terminal residue" evidence="1">
    <location>
        <position position="1"/>
    </location>
</feature>
<sequence>VNSGIILKSSEPKAGFMPAKDPANIKLSEISEAVAAAGFGRPTAESAGALERITQAQRDALAQYSIKQILG</sequence>
<evidence type="ECO:0000313" key="1">
    <source>
        <dbReference type="EMBL" id="GAF91969.1"/>
    </source>
</evidence>
<reference evidence="1" key="1">
    <citation type="journal article" date="2014" name="Front. Microbiol.">
        <title>High frequency of phylogenetically diverse reductive dehalogenase-homologous genes in deep subseafloor sedimentary metagenomes.</title>
        <authorList>
            <person name="Kawai M."/>
            <person name="Futagami T."/>
            <person name="Toyoda A."/>
            <person name="Takaki Y."/>
            <person name="Nishi S."/>
            <person name="Hori S."/>
            <person name="Arai W."/>
            <person name="Tsubouchi T."/>
            <person name="Morono Y."/>
            <person name="Uchiyama I."/>
            <person name="Ito T."/>
            <person name="Fujiyama A."/>
            <person name="Inagaki F."/>
            <person name="Takami H."/>
        </authorList>
    </citation>
    <scope>NUCLEOTIDE SEQUENCE</scope>
    <source>
        <strain evidence="1">Expedition CK06-06</strain>
    </source>
</reference>
<comment type="caution">
    <text evidence="1">The sequence shown here is derived from an EMBL/GenBank/DDBJ whole genome shotgun (WGS) entry which is preliminary data.</text>
</comment>
<proteinExistence type="predicted"/>
<organism evidence="1">
    <name type="scientific">marine sediment metagenome</name>
    <dbReference type="NCBI Taxonomy" id="412755"/>
    <lineage>
        <taxon>unclassified sequences</taxon>
        <taxon>metagenomes</taxon>
        <taxon>ecological metagenomes</taxon>
    </lineage>
</organism>
<gene>
    <name evidence="1" type="ORF">S01H1_19126</name>
</gene>
<dbReference type="AlphaFoldDB" id="X0TFM1"/>
<name>X0TFM1_9ZZZZ</name>
<accession>X0TFM1</accession>
<protein>
    <submittedName>
        <fullName evidence="1">Uncharacterized protein</fullName>
    </submittedName>
</protein>